<dbReference type="InterPro" id="IPR005762">
    <property type="entry name" value="MurD"/>
</dbReference>
<evidence type="ECO:0000256" key="7">
    <source>
        <dbReference type="HAMAP-Rule" id="MF_00639"/>
    </source>
</evidence>
<keyword evidence="7 8" id="KW-0573">Peptidoglycan synthesis</keyword>
<dbReference type="Gene3D" id="3.40.50.720">
    <property type="entry name" value="NAD(P)-binding Rossmann-like Domain"/>
    <property type="match status" value="1"/>
</dbReference>
<evidence type="ECO:0000256" key="4">
    <source>
        <dbReference type="ARBA" id="ARBA00022598"/>
    </source>
</evidence>
<accession>A0A4V5NUS8</accession>
<keyword evidence="7 8" id="KW-0132">Cell division</keyword>
<dbReference type="Pfam" id="PF21799">
    <property type="entry name" value="MurD-like_N"/>
    <property type="match status" value="1"/>
</dbReference>
<keyword evidence="4 7" id="KW-0436">Ligase</keyword>
<dbReference type="GO" id="GO:0005737">
    <property type="term" value="C:cytoplasm"/>
    <property type="evidence" value="ECO:0007669"/>
    <property type="project" value="UniProtKB-SubCell"/>
</dbReference>
<dbReference type="EC" id="6.3.2.9" evidence="7 8"/>
<evidence type="ECO:0000259" key="10">
    <source>
        <dbReference type="Pfam" id="PF08245"/>
    </source>
</evidence>
<keyword evidence="3 7" id="KW-0963">Cytoplasm</keyword>
<dbReference type="PANTHER" id="PTHR43692:SF1">
    <property type="entry name" value="UDP-N-ACETYLMURAMOYLALANINE--D-GLUTAMATE LIGASE"/>
    <property type="match status" value="1"/>
</dbReference>
<reference evidence="11 12" key="1">
    <citation type="submission" date="2019-04" db="EMBL/GenBank/DDBJ databases">
        <title>Thalassotalea guangxiensis sp. nov., isolated from sediment of the coastal wetland.</title>
        <authorList>
            <person name="Zheng S."/>
            <person name="Zhang D."/>
        </authorList>
    </citation>
    <scope>NUCLEOTIDE SEQUENCE [LARGE SCALE GENOMIC DNA]</scope>
    <source>
        <strain evidence="11 12">ZS-4</strain>
    </source>
</reference>
<comment type="caution">
    <text evidence="11">The sequence shown here is derived from an EMBL/GenBank/DDBJ whole genome shotgun (WGS) entry which is preliminary data.</text>
</comment>
<feature type="domain" description="Mur ligase C-terminal" evidence="9">
    <location>
        <begin position="310"/>
        <end position="422"/>
    </location>
</feature>
<keyword evidence="6 7" id="KW-0067">ATP-binding</keyword>
<dbReference type="HAMAP" id="MF_00639">
    <property type="entry name" value="MurD"/>
    <property type="match status" value="1"/>
</dbReference>
<feature type="domain" description="Mur ligase central" evidence="10">
    <location>
        <begin position="118"/>
        <end position="287"/>
    </location>
</feature>
<protein>
    <recommendedName>
        <fullName evidence="7 8">UDP-N-acetylmuramoylalanine--D-glutamate ligase</fullName>
        <ecNumber evidence="7 8">6.3.2.9</ecNumber>
    </recommendedName>
    <alternativeName>
        <fullName evidence="7">D-glutamic acid-adding enzyme</fullName>
    </alternativeName>
    <alternativeName>
        <fullName evidence="7">UDP-N-acetylmuramoyl-L-alanyl-D-glutamate synthetase</fullName>
    </alternativeName>
</protein>
<sequence length="448" mass="48001">MTLTALDFLNNKQVTILGLGATGLSCARFLNRHQITFTILDSRPCVAASAQALALPYCQGVVLGGWDQARLAISDVVIASPGVDIQQPLISESMSEHCQLIGDVELFVRVNQKPIVAITGSNGKSTVVSLLAHLASSCGINAILAGNIGLPVLDIIDHEADVVILELSSFQLETLSTMQAEVGGILNISDDHLDRHKTLENYQQIKQRIYPMSERWVFNRDDDLTWPGDNQGQAISFGLNSPKANQFGLQVDDKVFLAFDGECLLAVDDLPLQGAHNWANCLAALAFGKLLGWPMTAMLTGLQTFKGLDHRCQLIPSADGVRWINDSKATNVGATLAAIEGLADRAERLILIAGGDGKGADFTPLQPILAEKVKTLITLGKDKNSLAALKPGTLVVDSMAQAVARAKAIARPGDMVLLSPACASIDMYPNYMARGEEFATLVKEASYV</sequence>
<keyword evidence="12" id="KW-1185">Reference proteome</keyword>
<keyword evidence="5 7" id="KW-0547">Nucleotide-binding</keyword>
<evidence type="ECO:0000256" key="3">
    <source>
        <dbReference type="ARBA" id="ARBA00022490"/>
    </source>
</evidence>
<dbReference type="Pfam" id="PF02875">
    <property type="entry name" value="Mur_ligase_C"/>
    <property type="match status" value="1"/>
</dbReference>
<dbReference type="PANTHER" id="PTHR43692">
    <property type="entry name" value="UDP-N-ACETYLMURAMOYLALANINE--D-GLUTAMATE LIGASE"/>
    <property type="match status" value="1"/>
</dbReference>
<evidence type="ECO:0000256" key="2">
    <source>
        <dbReference type="ARBA" id="ARBA00004752"/>
    </source>
</evidence>
<organism evidence="11 12">
    <name type="scientific">Thalassotalea mangrovi</name>
    <dbReference type="NCBI Taxonomy" id="2572245"/>
    <lineage>
        <taxon>Bacteria</taxon>
        <taxon>Pseudomonadati</taxon>
        <taxon>Pseudomonadota</taxon>
        <taxon>Gammaproteobacteria</taxon>
        <taxon>Alteromonadales</taxon>
        <taxon>Colwelliaceae</taxon>
        <taxon>Thalassotalea</taxon>
    </lineage>
</organism>
<comment type="catalytic activity">
    <reaction evidence="7 8">
        <text>UDP-N-acetyl-alpha-D-muramoyl-L-alanine + D-glutamate + ATP = UDP-N-acetyl-alpha-D-muramoyl-L-alanyl-D-glutamate + ADP + phosphate + H(+)</text>
        <dbReference type="Rhea" id="RHEA:16429"/>
        <dbReference type="ChEBI" id="CHEBI:15378"/>
        <dbReference type="ChEBI" id="CHEBI:29986"/>
        <dbReference type="ChEBI" id="CHEBI:30616"/>
        <dbReference type="ChEBI" id="CHEBI:43474"/>
        <dbReference type="ChEBI" id="CHEBI:83898"/>
        <dbReference type="ChEBI" id="CHEBI:83900"/>
        <dbReference type="ChEBI" id="CHEBI:456216"/>
        <dbReference type="EC" id="6.3.2.9"/>
    </reaction>
</comment>
<dbReference type="OrthoDB" id="9809796at2"/>
<dbReference type="SUPFAM" id="SSF53623">
    <property type="entry name" value="MurD-like peptide ligases, catalytic domain"/>
    <property type="match status" value="1"/>
</dbReference>
<dbReference type="InterPro" id="IPR036615">
    <property type="entry name" value="Mur_ligase_C_dom_sf"/>
</dbReference>
<dbReference type="SUPFAM" id="SSF53244">
    <property type="entry name" value="MurD-like peptide ligases, peptide-binding domain"/>
    <property type="match status" value="1"/>
</dbReference>
<keyword evidence="7 8" id="KW-0133">Cell shape</keyword>
<feature type="binding site" evidence="7">
    <location>
        <begin position="120"/>
        <end position="126"/>
    </location>
    <ligand>
        <name>ATP</name>
        <dbReference type="ChEBI" id="CHEBI:30616"/>
    </ligand>
</feature>
<dbReference type="EMBL" id="SWDB01000002">
    <property type="protein sequence ID" value="TKB47674.1"/>
    <property type="molecule type" value="Genomic_DNA"/>
</dbReference>
<dbReference type="Proteomes" id="UP000307999">
    <property type="component" value="Unassembled WGS sequence"/>
</dbReference>
<comment type="function">
    <text evidence="7 8">Cell wall formation. Catalyzes the addition of glutamate to the nucleotide precursor UDP-N-acetylmuramoyl-L-alanine (UMA).</text>
</comment>
<dbReference type="GO" id="GO:0051301">
    <property type="term" value="P:cell division"/>
    <property type="evidence" value="ECO:0007669"/>
    <property type="project" value="UniProtKB-KW"/>
</dbReference>
<comment type="similarity">
    <text evidence="7">Belongs to the MurCDEF family.</text>
</comment>
<dbReference type="GO" id="GO:0008764">
    <property type="term" value="F:UDP-N-acetylmuramoylalanine-D-glutamate ligase activity"/>
    <property type="evidence" value="ECO:0007669"/>
    <property type="project" value="UniProtKB-UniRule"/>
</dbReference>
<evidence type="ECO:0000256" key="1">
    <source>
        <dbReference type="ARBA" id="ARBA00004496"/>
    </source>
</evidence>
<dbReference type="GO" id="GO:0005524">
    <property type="term" value="F:ATP binding"/>
    <property type="evidence" value="ECO:0007669"/>
    <property type="project" value="UniProtKB-UniRule"/>
</dbReference>
<evidence type="ECO:0000259" key="9">
    <source>
        <dbReference type="Pfam" id="PF02875"/>
    </source>
</evidence>
<dbReference type="InterPro" id="IPR004101">
    <property type="entry name" value="Mur_ligase_C"/>
</dbReference>
<dbReference type="InterPro" id="IPR013221">
    <property type="entry name" value="Mur_ligase_cen"/>
</dbReference>
<dbReference type="SUPFAM" id="SSF51984">
    <property type="entry name" value="MurCD N-terminal domain"/>
    <property type="match status" value="1"/>
</dbReference>
<comment type="subcellular location">
    <subcellularLocation>
        <location evidence="1 7 8">Cytoplasm</location>
    </subcellularLocation>
</comment>
<dbReference type="GO" id="GO:0071555">
    <property type="term" value="P:cell wall organization"/>
    <property type="evidence" value="ECO:0007669"/>
    <property type="project" value="UniProtKB-KW"/>
</dbReference>
<evidence type="ECO:0000313" key="12">
    <source>
        <dbReference type="Proteomes" id="UP000307999"/>
    </source>
</evidence>
<proteinExistence type="inferred from homology"/>
<evidence type="ECO:0000256" key="5">
    <source>
        <dbReference type="ARBA" id="ARBA00022741"/>
    </source>
</evidence>
<dbReference type="Gene3D" id="3.90.190.20">
    <property type="entry name" value="Mur ligase, C-terminal domain"/>
    <property type="match status" value="1"/>
</dbReference>
<dbReference type="Pfam" id="PF08245">
    <property type="entry name" value="Mur_ligase_M"/>
    <property type="match status" value="1"/>
</dbReference>
<dbReference type="RefSeq" id="WP_136734122.1">
    <property type="nucleotide sequence ID" value="NZ_SWDB01000002.1"/>
</dbReference>
<name>A0A4V5NUS8_9GAMM</name>
<keyword evidence="7 8" id="KW-0131">Cell cycle</keyword>
<evidence type="ECO:0000256" key="6">
    <source>
        <dbReference type="ARBA" id="ARBA00022840"/>
    </source>
</evidence>
<dbReference type="Gene3D" id="3.40.1190.10">
    <property type="entry name" value="Mur-like, catalytic domain"/>
    <property type="match status" value="1"/>
</dbReference>
<dbReference type="GO" id="GO:0009252">
    <property type="term" value="P:peptidoglycan biosynthetic process"/>
    <property type="evidence" value="ECO:0007669"/>
    <property type="project" value="UniProtKB-UniRule"/>
</dbReference>
<comment type="pathway">
    <text evidence="2 7 8">Cell wall biogenesis; peptidoglycan biosynthesis.</text>
</comment>
<dbReference type="UniPathway" id="UPA00219"/>
<dbReference type="NCBIfam" id="TIGR01087">
    <property type="entry name" value="murD"/>
    <property type="match status" value="1"/>
</dbReference>
<evidence type="ECO:0000313" key="11">
    <source>
        <dbReference type="EMBL" id="TKB47674.1"/>
    </source>
</evidence>
<dbReference type="GO" id="GO:0008360">
    <property type="term" value="P:regulation of cell shape"/>
    <property type="evidence" value="ECO:0007669"/>
    <property type="project" value="UniProtKB-KW"/>
</dbReference>
<keyword evidence="7 8" id="KW-0961">Cell wall biogenesis/degradation</keyword>
<gene>
    <name evidence="7 11" type="primary">murD</name>
    <name evidence="11" type="ORF">E8M12_00555</name>
</gene>
<dbReference type="AlphaFoldDB" id="A0A4V5NUS8"/>
<dbReference type="InterPro" id="IPR036565">
    <property type="entry name" value="Mur-like_cat_sf"/>
</dbReference>
<evidence type="ECO:0000256" key="8">
    <source>
        <dbReference type="RuleBase" id="RU003664"/>
    </source>
</evidence>